<feature type="compositionally biased region" description="Gly residues" evidence="1">
    <location>
        <begin position="191"/>
        <end position="200"/>
    </location>
</feature>
<dbReference type="EMBL" id="VSFC01000062">
    <property type="protein sequence ID" value="TYA52258.1"/>
    <property type="molecule type" value="Genomic_DNA"/>
</dbReference>
<evidence type="ECO:0000313" key="3">
    <source>
        <dbReference type="Proteomes" id="UP000324550"/>
    </source>
</evidence>
<evidence type="ECO:0000256" key="1">
    <source>
        <dbReference type="SAM" id="MobiDB-lite"/>
    </source>
</evidence>
<evidence type="ECO:0000313" key="2">
    <source>
        <dbReference type="EMBL" id="TYA52258.1"/>
    </source>
</evidence>
<reference evidence="2 3" key="1">
    <citation type="submission" date="2019-08" db="EMBL/GenBank/DDBJ databases">
        <title>Formosa sediminis sp. nov., isolated from marine sediment.</title>
        <authorList>
            <person name="Cao W.R."/>
        </authorList>
    </citation>
    <scope>NUCLEOTIDE SEQUENCE [LARGE SCALE GENOMIC DNA]</scope>
    <source>
        <strain evidence="2 3">1494</strain>
    </source>
</reference>
<dbReference type="RefSeq" id="WP_158635214.1">
    <property type="nucleotide sequence ID" value="NZ_VSFC01000062.1"/>
</dbReference>
<organism evidence="2 3">
    <name type="scientific">Formosa maritima</name>
    <dbReference type="NCBI Taxonomy" id="2592046"/>
    <lineage>
        <taxon>Bacteria</taxon>
        <taxon>Pseudomonadati</taxon>
        <taxon>Bacteroidota</taxon>
        <taxon>Flavobacteriia</taxon>
        <taxon>Flavobacteriales</taxon>
        <taxon>Flavobacteriaceae</taxon>
        <taxon>Formosa</taxon>
    </lineage>
</organism>
<gene>
    <name evidence="2" type="ORF">FVF61_13020</name>
</gene>
<proteinExistence type="predicted"/>
<dbReference type="AlphaFoldDB" id="A0A5D0G072"/>
<protein>
    <submittedName>
        <fullName evidence="2">Uncharacterized protein</fullName>
    </submittedName>
</protein>
<dbReference type="Proteomes" id="UP000324550">
    <property type="component" value="Unassembled WGS sequence"/>
</dbReference>
<accession>A0A5D0G072</accession>
<sequence>MQSDQSKANSDNESLKLVVTDSGLTINSEHAIYLESSDGLYHSYTFPVIEESTESNIIKNALISLQPDGNYKTFLVTYNLPLEVKSLIDAGETPSVVEYITFTDIEDLDLAGMINGLVHYDEGLNICYEYQDIISQGTGWVIGTDRVEVPCPPGVGYNSGGGGGTTGEPGNGETNNPHELEGEGNNNFPGDGHGSGGPGIGNNNSGNSTGTGNATVLIDNITAMQINVLNLLNLSDITEDSVNNQDVIDWIKDDLNAYQLKRVQTFLQNHEVSEEAIAFAMEAIEALLDGGEVDFEELYIQTDTPDDNYVYLGQKVNIPNQIILNDNSIVNVTFNSNTSDGVSSNQEVSIYLLESIEFALNEANNNLDSSDKINEVNIYCTTNGNHSTTSNHYNGTAVDINSINRQRMALTGVTNQIIQLQEGFDNYQYIRENFGPHFKHKYDIYSNTWNHNYPVGGHGDHIHISVRVN</sequence>
<comment type="caution">
    <text evidence="2">The sequence shown here is derived from an EMBL/GenBank/DDBJ whole genome shotgun (WGS) entry which is preliminary data.</text>
</comment>
<keyword evidence="3" id="KW-1185">Reference proteome</keyword>
<dbReference type="OrthoDB" id="6400617at2"/>
<feature type="compositionally biased region" description="Gly residues" evidence="1">
    <location>
        <begin position="157"/>
        <end position="170"/>
    </location>
</feature>
<feature type="region of interest" description="Disordered" evidence="1">
    <location>
        <begin position="154"/>
        <end position="208"/>
    </location>
</feature>
<name>A0A5D0G072_9FLAO</name>